<proteinExistence type="predicted"/>
<reference evidence="2 3" key="1">
    <citation type="submission" date="2021-06" db="EMBL/GenBank/DDBJ databases">
        <title>Caerostris darwini draft genome.</title>
        <authorList>
            <person name="Kono N."/>
            <person name="Arakawa K."/>
        </authorList>
    </citation>
    <scope>NUCLEOTIDE SEQUENCE [LARGE SCALE GENOMIC DNA]</scope>
</reference>
<feature type="region of interest" description="Disordered" evidence="1">
    <location>
        <begin position="1"/>
        <end position="39"/>
    </location>
</feature>
<sequence length="39" mass="4248">MYAVHDVLVNSSTDTPVPADNCPRKVRSSHNLSPPELLS</sequence>
<dbReference type="AlphaFoldDB" id="A0AAV4QK34"/>
<gene>
    <name evidence="2" type="ORF">CDAR_531781</name>
</gene>
<evidence type="ECO:0000256" key="1">
    <source>
        <dbReference type="SAM" id="MobiDB-lite"/>
    </source>
</evidence>
<protein>
    <submittedName>
        <fullName evidence="2">Uncharacterized protein</fullName>
    </submittedName>
</protein>
<dbReference type="Proteomes" id="UP001054837">
    <property type="component" value="Unassembled WGS sequence"/>
</dbReference>
<feature type="non-terminal residue" evidence="2">
    <location>
        <position position="39"/>
    </location>
</feature>
<keyword evidence="3" id="KW-1185">Reference proteome</keyword>
<evidence type="ECO:0000313" key="3">
    <source>
        <dbReference type="Proteomes" id="UP001054837"/>
    </source>
</evidence>
<accession>A0AAV4QK34</accession>
<organism evidence="2 3">
    <name type="scientific">Caerostris darwini</name>
    <dbReference type="NCBI Taxonomy" id="1538125"/>
    <lineage>
        <taxon>Eukaryota</taxon>
        <taxon>Metazoa</taxon>
        <taxon>Ecdysozoa</taxon>
        <taxon>Arthropoda</taxon>
        <taxon>Chelicerata</taxon>
        <taxon>Arachnida</taxon>
        <taxon>Araneae</taxon>
        <taxon>Araneomorphae</taxon>
        <taxon>Entelegynae</taxon>
        <taxon>Araneoidea</taxon>
        <taxon>Araneidae</taxon>
        <taxon>Caerostris</taxon>
    </lineage>
</organism>
<evidence type="ECO:0000313" key="2">
    <source>
        <dbReference type="EMBL" id="GIY09622.1"/>
    </source>
</evidence>
<name>A0AAV4QK34_9ARAC</name>
<dbReference type="EMBL" id="BPLQ01004662">
    <property type="protein sequence ID" value="GIY09622.1"/>
    <property type="molecule type" value="Genomic_DNA"/>
</dbReference>
<comment type="caution">
    <text evidence="2">The sequence shown here is derived from an EMBL/GenBank/DDBJ whole genome shotgun (WGS) entry which is preliminary data.</text>
</comment>